<dbReference type="Proteomes" id="UP001224812">
    <property type="component" value="Unassembled WGS sequence"/>
</dbReference>
<dbReference type="AlphaFoldDB" id="A0A1H7YPT6"/>
<evidence type="ECO:0000313" key="4">
    <source>
        <dbReference type="Proteomes" id="UP001224812"/>
    </source>
</evidence>
<protein>
    <submittedName>
        <fullName evidence="2">Uncharacterized protein</fullName>
    </submittedName>
</protein>
<dbReference type="Proteomes" id="UP000198883">
    <property type="component" value="Unassembled WGS sequence"/>
</dbReference>
<reference evidence="3" key="1">
    <citation type="submission" date="2016-10" db="EMBL/GenBank/DDBJ databases">
        <authorList>
            <person name="Varghese N."/>
            <person name="Submissions S."/>
        </authorList>
    </citation>
    <scope>NUCLEOTIDE SEQUENCE [LARGE SCALE GENOMIC DNA]</scope>
    <source>
        <strain evidence="3">DSM 24204</strain>
    </source>
</reference>
<dbReference type="OrthoDB" id="7063661at2"/>
<dbReference type="GeneID" id="83544311"/>
<evidence type="ECO:0000313" key="3">
    <source>
        <dbReference type="Proteomes" id="UP000198883"/>
    </source>
</evidence>
<reference evidence="2" key="2">
    <citation type="submission" date="2016-10" db="EMBL/GenBank/DDBJ databases">
        <authorList>
            <person name="de Groot N.N."/>
        </authorList>
    </citation>
    <scope>NUCLEOTIDE SEQUENCE [LARGE SCALE GENOMIC DNA]</scope>
    <source>
        <strain evidence="2">DSM 24204</strain>
    </source>
</reference>
<gene>
    <name evidence="1" type="ORF">QJT92_08775</name>
    <name evidence="2" type="ORF">SAMN05444853_1204</name>
</gene>
<reference evidence="1 4" key="3">
    <citation type="journal article" date="2023" name="Front. Microbiol.">
        <title>Phylogeography and host specificity of Pasteurellaceae pathogenic to sea-farmed fish in the north-east Atlantic.</title>
        <authorList>
            <person name="Gulla S."/>
            <person name="Colquhoun D.J."/>
            <person name="Olsen A.B."/>
            <person name="Spilsberg B."/>
            <person name="Lagesen K."/>
            <person name="Aakesson C.P."/>
            <person name="Strom S."/>
            <person name="Manji F."/>
            <person name="Birkbeck T.H."/>
            <person name="Nilsen H.K."/>
        </authorList>
    </citation>
    <scope>NUCLEOTIDE SEQUENCE [LARGE SCALE GENOMIC DNA]</scope>
    <source>
        <strain evidence="1 4">VIO11850</strain>
    </source>
</reference>
<proteinExistence type="predicted"/>
<dbReference type="EMBL" id="FOBN01000020">
    <property type="protein sequence ID" value="SEM48272.1"/>
    <property type="molecule type" value="Genomic_DNA"/>
</dbReference>
<name>A0A1H7YPT6_9PAST</name>
<dbReference type="RefSeq" id="WP_090922588.1">
    <property type="nucleotide sequence ID" value="NZ_CP016180.1"/>
</dbReference>
<evidence type="ECO:0000313" key="1">
    <source>
        <dbReference type="EMBL" id="MDP8086010.1"/>
    </source>
</evidence>
<evidence type="ECO:0000313" key="2">
    <source>
        <dbReference type="EMBL" id="SEM48272.1"/>
    </source>
</evidence>
<accession>A0A1H7YPT6</accession>
<keyword evidence="4" id="KW-1185">Reference proteome</keyword>
<sequence>MKEWIVHTKKNIPEVFEYDNGEIDNPMMLWIELHCLFDIAVSTKNEDLIKRIFQEVHYYETCENNPNGDDFSTAVCLAFTEHLLDKENYIPYVLKYISRQKFIKYKALLTYHNDETKYLNVLKQYTGK</sequence>
<organism evidence="2 3">
    <name type="scientific">Phocoenobacter skyensis</name>
    <dbReference type="NCBI Taxonomy" id="97481"/>
    <lineage>
        <taxon>Bacteria</taxon>
        <taxon>Pseudomonadati</taxon>
        <taxon>Pseudomonadota</taxon>
        <taxon>Gammaproteobacteria</taxon>
        <taxon>Pasteurellales</taxon>
        <taxon>Pasteurellaceae</taxon>
        <taxon>Phocoenobacter</taxon>
    </lineage>
</organism>
<dbReference type="EMBL" id="JASAVS010000020">
    <property type="protein sequence ID" value="MDP8086010.1"/>
    <property type="molecule type" value="Genomic_DNA"/>
</dbReference>
<dbReference type="STRING" id="97481.SAMN05444853_1204"/>